<gene>
    <name evidence="1" type="ORF">SAMN04488116_3204</name>
</gene>
<dbReference type="EMBL" id="FQWL01000007">
    <property type="protein sequence ID" value="SHH00583.1"/>
    <property type="molecule type" value="Genomic_DNA"/>
</dbReference>
<proteinExistence type="predicted"/>
<evidence type="ECO:0008006" key="3">
    <source>
        <dbReference type="Google" id="ProtNLM"/>
    </source>
</evidence>
<dbReference type="RefSeq" id="WP_073181454.1">
    <property type="nucleotide sequence ID" value="NZ_FQWL01000007.1"/>
</dbReference>
<evidence type="ECO:0000313" key="2">
    <source>
        <dbReference type="Proteomes" id="UP000184532"/>
    </source>
</evidence>
<name>A0A1M5PH61_9FLAO</name>
<evidence type="ECO:0000313" key="1">
    <source>
        <dbReference type="EMBL" id="SHH00583.1"/>
    </source>
</evidence>
<reference evidence="2" key="1">
    <citation type="submission" date="2016-11" db="EMBL/GenBank/DDBJ databases">
        <authorList>
            <person name="Varghese N."/>
            <person name="Submissions S."/>
        </authorList>
    </citation>
    <scope>NUCLEOTIDE SEQUENCE [LARGE SCALE GENOMIC DNA]</scope>
    <source>
        <strain evidence="2">DSM 22638</strain>
    </source>
</reference>
<organism evidence="1 2">
    <name type="scientific">Flagellimonas flava</name>
    <dbReference type="NCBI Taxonomy" id="570519"/>
    <lineage>
        <taxon>Bacteria</taxon>
        <taxon>Pseudomonadati</taxon>
        <taxon>Bacteroidota</taxon>
        <taxon>Flavobacteriia</taxon>
        <taxon>Flavobacteriales</taxon>
        <taxon>Flavobacteriaceae</taxon>
        <taxon>Flagellimonas</taxon>
    </lineage>
</organism>
<dbReference type="AlphaFoldDB" id="A0A1M5PH61"/>
<dbReference type="Pfam" id="PF11013">
    <property type="entry name" value="DUF2851"/>
    <property type="match status" value="1"/>
</dbReference>
<dbReference type="InterPro" id="IPR021272">
    <property type="entry name" value="DUF2851"/>
</dbReference>
<dbReference type="STRING" id="570519.SAMN04488116_3204"/>
<sequence>MKEDLLHFIWRCDKLQGRPLTTSTSDNILIVHPGTLNRYAGPDFFNAKIEVGGQLWAGNVEMHLKSSDWYAHHHETDENYTNVILHVVWEDDVAVFGKDGKLIPTLELKTHIQPTLLGKYQELFQHYNPSFINCERDFLGFDSFLLDNFMERLYLERLEQKSELINNLLHSTNNDWEAVFFALLAKSFGTKVNGEFFLQCSGQLKFSIVRKVSADIHVLESLLFGHFGILDVEDCSDSYFQELSNEYNYLSKKYDLPIRIGKPNFFGLRPRNFPTIRISQLACLLATHQNLFSALMENRGRDTVYRLFDIAASTYWDTHFTFGRASRKSKKKLSRSFIDLLMINTIVPLKFCYAKHLGLDWSEDLLDMVSGIKAEKNSIVKNFAHLGSASKNALESQAKIQLHTQYCSKNKCLRCTLGADLLNRNT</sequence>
<dbReference type="Proteomes" id="UP000184532">
    <property type="component" value="Unassembled WGS sequence"/>
</dbReference>
<dbReference type="OrthoDB" id="1005072at2"/>
<keyword evidence="2" id="KW-1185">Reference proteome</keyword>
<protein>
    <recommendedName>
        <fullName evidence="3">DUF2851 domain-containing protein</fullName>
    </recommendedName>
</protein>
<accession>A0A1M5PH61</accession>